<dbReference type="EMBL" id="LJYW01000001">
    <property type="protein sequence ID" value="KPL52833.1"/>
    <property type="molecule type" value="Genomic_DNA"/>
</dbReference>
<protein>
    <recommendedName>
        <fullName evidence="4">Sulfotransferase family protein</fullName>
    </recommendedName>
</protein>
<comment type="caution">
    <text evidence="2">The sequence shown here is derived from an EMBL/GenBank/DDBJ whole genome shotgun (WGS) entry which is preliminary data.</text>
</comment>
<dbReference type="InterPro" id="IPR027417">
    <property type="entry name" value="P-loop_NTPase"/>
</dbReference>
<dbReference type="PIRSF" id="PIRSF029407">
    <property type="entry name" value="UCP029407"/>
    <property type="match status" value="1"/>
</dbReference>
<proteinExistence type="predicted"/>
<evidence type="ECO:0000313" key="2">
    <source>
        <dbReference type="EMBL" id="KPL52833.1"/>
    </source>
</evidence>
<keyword evidence="3" id="KW-1185">Reference proteome</keyword>
<evidence type="ECO:0000313" key="3">
    <source>
        <dbReference type="Proteomes" id="UP000048984"/>
    </source>
</evidence>
<dbReference type="InterPro" id="IPR014556">
    <property type="entry name" value="UCP029407"/>
</dbReference>
<dbReference type="RefSeq" id="WP_054358996.1">
    <property type="nucleotide sequence ID" value="NZ_JAPCYQ010000001.1"/>
</dbReference>
<accession>A0A0N8GEY7</accession>
<dbReference type="OrthoDB" id="9816424at2"/>
<dbReference type="STRING" id="665126.ABB55_11930"/>
<feature type="region of interest" description="Disordered" evidence="1">
    <location>
        <begin position="299"/>
        <end position="321"/>
    </location>
</feature>
<dbReference type="Gene3D" id="3.40.50.300">
    <property type="entry name" value="P-loop containing nucleotide triphosphate hydrolases"/>
    <property type="match status" value="1"/>
</dbReference>
<dbReference type="Proteomes" id="UP000048984">
    <property type="component" value="Unassembled WGS sequence"/>
</dbReference>
<evidence type="ECO:0000256" key="1">
    <source>
        <dbReference type="SAM" id="MobiDB-lite"/>
    </source>
</evidence>
<reference evidence="2 3" key="2">
    <citation type="submission" date="2015-10" db="EMBL/GenBank/DDBJ databases">
        <title>Draft Genome Sequence of Prosthecomicrobium hirschii ATCC 27832.</title>
        <authorList>
            <person name="Daniel J."/>
            <person name="Givan S.A."/>
            <person name="Brun Y.V."/>
            <person name="Brown P.J."/>
        </authorList>
    </citation>
    <scope>NUCLEOTIDE SEQUENCE [LARGE SCALE GENOMIC DNA]</scope>
    <source>
        <strain evidence="2 3">16</strain>
    </source>
</reference>
<name>A0A0N8GEY7_9HYPH</name>
<sequence>MANEEWHGKIAGPQRRAVVVLGMHRSGTSALAGIVAALGAGTPARLMPPAPFNPRGYWEPVAIVKVHDEILRALEIEWSTWRSVPAAWFRSDAAARYRAVLSDLVLSEYDASPLFVMKDPRLCRLLPLWHRVFAGLGIAPAFLITLRHPLAVAASLERREGIGTSHAVLVWMRHMLEAEASTRGRVRAFVSYEAVLADWRAELGDAGRRIRVDWPLDDEDRRAAVDAFLSADLRHHAPPPFDDALQGILPHAATVYRLLNALRAGDDSAANRAALDAIRRETDAWCRLFGHVGLELGSAGRRKPAPSAPDAAAPMPSATAT</sequence>
<evidence type="ECO:0008006" key="4">
    <source>
        <dbReference type="Google" id="ProtNLM"/>
    </source>
</evidence>
<feature type="compositionally biased region" description="Low complexity" evidence="1">
    <location>
        <begin position="308"/>
        <end position="321"/>
    </location>
</feature>
<dbReference type="SUPFAM" id="SSF52540">
    <property type="entry name" value="P-loop containing nucleoside triphosphate hydrolases"/>
    <property type="match status" value="1"/>
</dbReference>
<reference evidence="2 3" key="1">
    <citation type="submission" date="2015-09" db="EMBL/GenBank/DDBJ databases">
        <authorList>
            <consortium name="Swine Surveillance"/>
        </authorList>
    </citation>
    <scope>NUCLEOTIDE SEQUENCE [LARGE SCALE GENOMIC DNA]</scope>
    <source>
        <strain evidence="2 3">16</strain>
    </source>
</reference>
<organism evidence="2 3">
    <name type="scientific">Prosthecodimorpha hirschii</name>
    <dbReference type="NCBI Taxonomy" id="665126"/>
    <lineage>
        <taxon>Bacteria</taxon>
        <taxon>Pseudomonadati</taxon>
        <taxon>Pseudomonadota</taxon>
        <taxon>Alphaproteobacteria</taxon>
        <taxon>Hyphomicrobiales</taxon>
        <taxon>Ancalomicrobiaceae</taxon>
        <taxon>Prosthecodimorpha</taxon>
    </lineage>
</organism>
<dbReference type="AlphaFoldDB" id="A0A0N8GEY7"/>
<gene>
    <name evidence="2" type="ORF">ABB55_11930</name>
</gene>